<organism evidence="16 17">
    <name type="scientific">Phreatobacter cathodiphilus</name>
    <dbReference type="NCBI Taxonomy" id="1868589"/>
    <lineage>
        <taxon>Bacteria</taxon>
        <taxon>Pseudomonadati</taxon>
        <taxon>Pseudomonadota</taxon>
        <taxon>Alphaproteobacteria</taxon>
        <taxon>Hyphomicrobiales</taxon>
        <taxon>Phreatobacteraceae</taxon>
        <taxon>Phreatobacter</taxon>
    </lineage>
</organism>
<dbReference type="SUPFAM" id="SSF56752">
    <property type="entry name" value="D-aminoacid aminotransferase-like PLP-dependent enzymes"/>
    <property type="match status" value="1"/>
</dbReference>
<comment type="pathway">
    <text evidence="3">Amino-acid biosynthesis; L-isoleucine biosynthesis; L-isoleucine from 2-oxobutanoate: step 4/4.</text>
</comment>
<comment type="pathway">
    <text evidence="4">Amino-acid biosynthesis; L-valine biosynthesis; L-valine from pyruvate: step 4/4.</text>
</comment>
<protein>
    <recommendedName>
        <fullName evidence="8">Probable branched-chain-amino-acid aminotransferase</fullName>
        <ecNumber evidence="7">2.6.1.42</ecNumber>
    </recommendedName>
</protein>
<dbReference type="InterPro" id="IPR001544">
    <property type="entry name" value="Aminotrans_IV"/>
</dbReference>
<comment type="catalytic activity">
    <reaction evidence="13">
        <text>L-leucine + 2-oxoglutarate = 4-methyl-2-oxopentanoate + L-glutamate</text>
        <dbReference type="Rhea" id="RHEA:18321"/>
        <dbReference type="ChEBI" id="CHEBI:16810"/>
        <dbReference type="ChEBI" id="CHEBI:17865"/>
        <dbReference type="ChEBI" id="CHEBI:29985"/>
        <dbReference type="ChEBI" id="CHEBI:57427"/>
        <dbReference type="EC" id="2.6.1.42"/>
    </reaction>
</comment>
<evidence type="ECO:0000256" key="12">
    <source>
        <dbReference type="ARBA" id="ARBA00048798"/>
    </source>
</evidence>
<evidence type="ECO:0000256" key="11">
    <source>
        <dbReference type="ARBA" id="ARBA00048212"/>
    </source>
</evidence>
<proteinExistence type="inferred from homology"/>
<dbReference type="InterPro" id="IPR018300">
    <property type="entry name" value="Aminotrans_IV_CS"/>
</dbReference>
<name>A0A2S0N784_9HYPH</name>
<dbReference type="PANTHER" id="PTHR42743">
    <property type="entry name" value="AMINO-ACID AMINOTRANSFERASE"/>
    <property type="match status" value="1"/>
</dbReference>
<evidence type="ECO:0000256" key="13">
    <source>
        <dbReference type="ARBA" id="ARBA00049229"/>
    </source>
</evidence>
<keyword evidence="10" id="KW-0100">Branched-chain amino acid biosynthesis</keyword>
<evidence type="ECO:0000313" key="17">
    <source>
        <dbReference type="Proteomes" id="UP000237889"/>
    </source>
</evidence>
<evidence type="ECO:0000256" key="1">
    <source>
        <dbReference type="ARBA" id="ARBA00001933"/>
    </source>
</evidence>
<comment type="catalytic activity">
    <reaction evidence="12">
        <text>L-isoleucine + 2-oxoglutarate = (S)-3-methyl-2-oxopentanoate + L-glutamate</text>
        <dbReference type="Rhea" id="RHEA:24801"/>
        <dbReference type="ChEBI" id="CHEBI:16810"/>
        <dbReference type="ChEBI" id="CHEBI:29985"/>
        <dbReference type="ChEBI" id="CHEBI:35146"/>
        <dbReference type="ChEBI" id="CHEBI:58045"/>
        <dbReference type="EC" id="2.6.1.42"/>
    </reaction>
</comment>
<evidence type="ECO:0000256" key="14">
    <source>
        <dbReference type="RuleBase" id="RU004106"/>
    </source>
</evidence>
<evidence type="ECO:0000256" key="10">
    <source>
        <dbReference type="ARBA" id="ARBA00023304"/>
    </source>
</evidence>
<comment type="function">
    <text evidence="2">Acts on leucine, isoleucine and valine.</text>
</comment>
<dbReference type="NCBIfam" id="NF009896">
    <property type="entry name" value="PRK13356.1"/>
    <property type="match status" value="1"/>
</dbReference>
<dbReference type="Proteomes" id="UP000237889">
    <property type="component" value="Chromosome"/>
</dbReference>
<dbReference type="OrthoDB" id="21319at2"/>
<dbReference type="InterPro" id="IPR036038">
    <property type="entry name" value="Aminotransferase-like"/>
</dbReference>
<dbReference type="GO" id="GO:0005829">
    <property type="term" value="C:cytosol"/>
    <property type="evidence" value="ECO:0007669"/>
    <property type="project" value="TreeGrafter"/>
</dbReference>
<evidence type="ECO:0000256" key="5">
    <source>
        <dbReference type="ARBA" id="ARBA00005072"/>
    </source>
</evidence>
<comment type="catalytic activity">
    <reaction evidence="11">
        <text>L-valine + 2-oxoglutarate = 3-methyl-2-oxobutanoate + L-glutamate</text>
        <dbReference type="Rhea" id="RHEA:24813"/>
        <dbReference type="ChEBI" id="CHEBI:11851"/>
        <dbReference type="ChEBI" id="CHEBI:16810"/>
        <dbReference type="ChEBI" id="CHEBI:29985"/>
        <dbReference type="ChEBI" id="CHEBI:57762"/>
        <dbReference type="EC" id="2.6.1.42"/>
    </reaction>
</comment>
<evidence type="ECO:0000256" key="2">
    <source>
        <dbReference type="ARBA" id="ARBA00003109"/>
    </source>
</evidence>
<evidence type="ECO:0000256" key="8">
    <source>
        <dbReference type="ARBA" id="ARBA00014472"/>
    </source>
</evidence>
<dbReference type="EC" id="2.6.1.42" evidence="7"/>
<dbReference type="InterPro" id="IPR050571">
    <property type="entry name" value="Class-IV_PLP-Dep_Aminotrnsfr"/>
</dbReference>
<comment type="similarity">
    <text evidence="6 14">Belongs to the class-IV pyridoxal-phosphate-dependent aminotransferase family.</text>
</comment>
<reference evidence="16 17" key="1">
    <citation type="submission" date="2018-03" db="EMBL/GenBank/DDBJ databases">
        <title>Genome sequencing of Phreatobacter sp.</title>
        <authorList>
            <person name="Kim S.-J."/>
            <person name="Heo J."/>
            <person name="Kwon S.-W."/>
        </authorList>
    </citation>
    <scope>NUCLEOTIDE SEQUENCE [LARGE SCALE GENOMIC DNA]</scope>
    <source>
        <strain evidence="16 17">S-12</strain>
    </source>
</reference>
<keyword evidence="9 15" id="KW-0663">Pyridoxal phosphate</keyword>
<keyword evidence="16" id="KW-0032">Aminotransferase</keyword>
<evidence type="ECO:0000313" key="16">
    <source>
        <dbReference type="EMBL" id="AVO44024.1"/>
    </source>
</evidence>
<dbReference type="PANTHER" id="PTHR42743:SF11">
    <property type="entry name" value="AMINODEOXYCHORISMATE LYASE"/>
    <property type="match status" value="1"/>
</dbReference>
<sequence length="288" mass="31312">MTSWSKTWTYVDGDWLEGNPPLTGPRSHAFWLGSSVFDGARIFDGKMPDMDLHAARLNRSAVALGLKPTMGAESIVGLARDGAKKFDGSVPLYVKPMYWAEGDGPSAILPDPETTRFCLCLYEAPMGAPTGMSITLSKFRRPTIENAPTDSKAGCLYPNNGRALREAKARGFDNCLVMDMVGNVAETATSNIFMAKDGVVYTPIPNGTFLNGITRQRTIALLREAGVTVVEQSLRYADFETADEIFSSGNYSKVVPVTKIDDRALQPGPLGRKARELYFDYAAAGPHV</sequence>
<dbReference type="PROSITE" id="PS00770">
    <property type="entry name" value="AA_TRANSFER_CLASS_4"/>
    <property type="match status" value="1"/>
</dbReference>
<dbReference type="AlphaFoldDB" id="A0A2S0N784"/>
<comment type="pathway">
    <text evidence="5">Amino-acid biosynthesis; L-leucine biosynthesis; L-leucine from 3-methyl-2-oxobutanoate: step 4/4.</text>
</comment>
<keyword evidence="16" id="KW-0808">Transferase</keyword>
<dbReference type="GO" id="GO:0004084">
    <property type="term" value="F:branched-chain-amino-acid transaminase activity"/>
    <property type="evidence" value="ECO:0007669"/>
    <property type="project" value="UniProtKB-EC"/>
</dbReference>
<evidence type="ECO:0000256" key="3">
    <source>
        <dbReference type="ARBA" id="ARBA00004824"/>
    </source>
</evidence>
<dbReference type="EMBL" id="CP027668">
    <property type="protein sequence ID" value="AVO44024.1"/>
    <property type="molecule type" value="Genomic_DNA"/>
</dbReference>
<evidence type="ECO:0000256" key="9">
    <source>
        <dbReference type="ARBA" id="ARBA00022898"/>
    </source>
</evidence>
<comment type="cofactor">
    <cofactor evidence="1 15">
        <name>pyridoxal 5'-phosphate</name>
        <dbReference type="ChEBI" id="CHEBI:597326"/>
    </cofactor>
</comment>
<dbReference type="RefSeq" id="WP_106747354.1">
    <property type="nucleotide sequence ID" value="NZ_CP027668.1"/>
</dbReference>
<dbReference type="InterPro" id="IPR043131">
    <property type="entry name" value="BCAT-like_N"/>
</dbReference>
<dbReference type="Gene3D" id="3.30.470.10">
    <property type="match status" value="1"/>
</dbReference>
<dbReference type="InterPro" id="IPR043132">
    <property type="entry name" value="BCAT-like_C"/>
</dbReference>
<evidence type="ECO:0000256" key="7">
    <source>
        <dbReference type="ARBA" id="ARBA00013053"/>
    </source>
</evidence>
<evidence type="ECO:0000256" key="15">
    <source>
        <dbReference type="RuleBase" id="RU004516"/>
    </source>
</evidence>
<dbReference type="Gene3D" id="3.20.10.10">
    <property type="entry name" value="D-amino Acid Aminotransferase, subunit A, domain 2"/>
    <property type="match status" value="1"/>
</dbReference>
<dbReference type="Pfam" id="PF01063">
    <property type="entry name" value="Aminotran_4"/>
    <property type="match status" value="1"/>
</dbReference>
<evidence type="ECO:0000256" key="6">
    <source>
        <dbReference type="ARBA" id="ARBA00009320"/>
    </source>
</evidence>
<keyword evidence="17" id="KW-1185">Reference proteome</keyword>
<gene>
    <name evidence="16" type="ORF">C6569_02505</name>
</gene>
<accession>A0A2S0N784</accession>
<evidence type="ECO:0000256" key="4">
    <source>
        <dbReference type="ARBA" id="ARBA00004931"/>
    </source>
</evidence>
<dbReference type="KEGG" id="phr:C6569_02505"/>
<keyword evidence="10" id="KW-0028">Amino-acid biosynthesis</keyword>
<dbReference type="GO" id="GO:0009082">
    <property type="term" value="P:branched-chain amino acid biosynthetic process"/>
    <property type="evidence" value="ECO:0007669"/>
    <property type="project" value="UniProtKB-KW"/>
</dbReference>